<comment type="similarity">
    <text evidence="1">Belongs to the UPF0065 (bug) family.</text>
</comment>
<feature type="signal peptide" evidence="2">
    <location>
        <begin position="1"/>
        <end position="28"/>
    </location>
</feature>
<protein>
    <submittedName>
        <fullName evidence="3">Tripartite-type tricarboxylate transporter receptor subunit TctC</fullName>
    </submittedName>
</protein>
<evidence type="ECO:0000313" key="3">
    <source>
        <dbReference type="EMBL" id="RDI22860.1"/>
    </source>
</evidence>
<dbReference type="PIRSF" id="PIRSF017082">
    <property type="entry name" value="YflP"/>
    <property type="match status" value="1"/>
</dbReference>
<gene>
    <name evidence="3" type="ORF">DFR41_107263</name>
</gene>
<dbReference type="Proteomes" id="UP000255265">
    <property type="component" value="Unassembled WGS sequence"/>
</dbReference>
<dbReference type="SUPFAM" id="SSF53850">
    <property type="entry name" value="Periplasmic binding protein-like II"/>
    <property type="match status" value="1"/>
</dbReference>
<dbReference type="InterPro" id="IPR006311">
    <property type="entry name" value="TAT_signal"/>
</dbReference>
<dbReference type="InterPro" id="IPR042100">
    <property type="entry name" value="Bug_dom1"/>
</dbReference>
<dbReference type="Gene3D" id="3.40.190.150">
    <property type="entry name" value="Bordetella uptake gene, domain 1"/>
    <property type="match status" value="1"/>
</dbReference>
<feature type="chain" id="PRO_5016587802" evidence="2">
    <location>
        <begin position="29"/>
        <end position="331"/>
    </location>
</feature>
<proteinExistence type="inferred from homology"/>
<dbReference type="PANTHER" id="PTHR42928:SF5">
    <property type="entry name" value="BLR1237 PROTEIN"/>
    <property type="match status" value="1"/>
</dbReference>
<organism evidence="3 4">
    <name type="scientific">Pseudacidovorax intermedius</name>
    <dbReference type="NCBI Taxonomy" id="433924"/>
    <lineage>
        <taxon>Bacteria</taxon>
        <taxon>Pseudomonadati</taxon>
        <taxon>Pseudomonadota</taxon>
        <taxon>Betaproteobacteria</taxon>
        <taxon>Burkholderiales</taxon>
        <taxon>Comamonadaceae</taxon>
        <taxon>Pseudacidovorax</taxon>
    </lineage>
</organism>
<keyword evidence="4" id="KW-1185">Reference proteome</keyword>
<dbReference type="RefSeq" id="WP_017758697.1">
    <property type="nucleotide sequence ID" value="NZ_QQAV01000007.1"/>
</dbReference>
<evidence type="ECO:0000256" key="2">
    <source>
        <dbReference type="SAM" id="SignalP"/>
    </source>
</evidence>
<dbReference type="Gene3D" id="3.40.190.10">
    <property type="entry name" value="Periplasmic binding protein-like II"/>
    <property type="match status" value="1"/>
</dbReference>
<dbReference type="PROSITE" id="PS51318">
    <property type="entry name" value="TAT"/>
    <property type="match status" value="1"/>
</dbReference>
<dbReference type="EMBL" id="QQAV01000007">
    <property type="protein sequence ID" value="RDI22860.1"/>
    <property type="molecule type" value="Genomic_DNA"/>
</dbReference>
<dbReference type="AlphaFoldDB" id="A0A370FDQ5"/>
<dbReference type="Pfam" id="PF03401">
    <property type="entry name" value="TctC"/>
    <property type="match status" value="1"/>
</dbReference>
<accession>A0A370FDQ5</accession>
<dbReference type="PANTHER" id="PTHR42928">
    <property type="entry name" value="TRICARBOXYLATE-BINDING PROTEIN"/>
    <property type="match status" value="1"/>
</dbReference>
<evidence type="ECO:0000313" key="4">
    <source>
        <dbReference type="Proteomes" id="UP000255265"/>
    </source>
</evidence>
<keyword evidence="2" id="KW-0732">Signal</keyword>
<evidence type="ECO:0000256" key="1">
    <source>
        <dbReference type="ARBA" id="ARBA00006987"/>
    </source>
</evidence>
<reference evidence="3 4" key="1">
    <citation type="submission" date="2018-07" db="EMBL/GenBank/DDBJ databases">
        <title>Genomic Encyclopedia of Type Strains, Phase IV (KMG-IV): sequencing the most valuable type-strain genomes for metagenomic binning, comparative biology and taxonomic classification.</title>
        <authorList>
            <person name="Goeker M."/>
        </authorList>
    </citation>
    <scope>NUCLEOTIDE SEQUENCE [LARGE SCALE GENOMIC DNA]</scope>
    <source>
        <strain evidence="3 4">DSM 21352</strain>
    </source>
</reference>
<comment type="caution">
    <text evidence="3">The sequence shown here is derived from an EMBL/GenBank/DDBJ whole genome shotgun (WGS) entry which is preliminary data.</text>
</comment>
<dbReference type="CDD" id="cd07012">
    <property type="entry name" value="PBP2_Bug_TTT"/>
    <property type="match status" value="1"/>
</dbReference>
<sequence length="331" mass="34899">MTASTRRHALARLACTALGAAALMPALARDAQAQDFPPRKPVTLVVGFAPGGAADAAARLIAKKLSENIGQPVIVDNKAGAGGNIAHQYVAGQRTDGTVLLFGSVGPLTIAPHLMKLSYDPFKDLAPVSGGVYFPNVLVVHKGLGVHNLQEFVALAKRKSIDFASTGAGSASHLAGELFNQRAGVNMVHVPYKGGAPALQDLLGERIASYFAAPPTAMPHVEAGTLIPLATTSLKRPAYLPNIPTMAESGYPGFEALNWYAFVAPGKTPAPILDGWNREIVKVLNDPAVSEALTKHGLTPQPTTRAEFAAFMRKEYDQWGAIARARKLTAE</sequence>
<name>A0A370FDQ5_9BURK</name>
<dbReference type="InterPro" id="IPR005064">
    <property type="entry name" value="BUG"/>
</dbReference>
<keyword evidence="3" id="KW-0675">Receptor</keyword>